<dbReference type="Proteomes" id="UP001437256">
    <property type="component" value="Unassembled WGS sequence"/>
</dbReference>
<dbReference type="InterPro" id="IPR023198">
    <property type="entry name" value="PGP-like_dom2"/>
</dbReference>
<keyword evidence="2" id="KW-1185">Reference proteome</keyword>
<dbReference type="EMBL" id="JBBXMP010000932">
    <property type="protein sequence ID" value="KAL0056801.1"/>
    <property type="molecule type" value="Genomic_DNA"/>
</dbReference>
<organism evidence="1 2">
    <name type="scientific">Marasmius tenuissimus</name>
    <dbReference type="NCBI Taxonomy" id="585030"/>
    <lineage>
        <taxon>Eukaryota</taxon>
        <taxon>Fungi</taxon>
        <taxon>Dikarya</taxon>
        <taxon>Basidiomycota</taxon>
        <taxon>Agaricomycotina</taxon>
        <taxon>Agaricomycetes</taxon>
        <taxon>Agaricomycetidae</taxon>
        <taxon>Agaricales</taxon>
        <taxon>Marasmiineae</taxon>
        <taxon>Marasmiaceae</taxon>
        <taxon>Marasmius</taxon>
    </lineage>
</organism>
<evidence type="ECO:0000313" key="1">
    <source>
        <dbReference type="EMBL" id="KAL0056801.1"/>
    </source>
</evidence>
<evidence type="ECO:0000313" key="2">
    <source>
        <dbReference type="Proteomes" id="UP001437256"/>
    </source>
</evidence>
<dbReference type="InterPro" id="IPR023214">
    <property type="entry name" value="HAD_sf"/>
</dbReference>
<gene>
    <name evidence="1" type="ORF">AAF712_016588</name>
</gene>
<accession>A0ABR2Z5L5</accession>
<protein>
    <submittedName>
        <fullName evidence="1">Uncharacterized protein</fullName>
    </submittedName>
</protein>
<name>A0ABR2Z5L5_9AGAR</name>
<comment type="caution">
    <text evidence="1">The sequence shown here is derived from an EMBL/GenBank/DDBJ whole genome shotgun (WGS) entry which is preliminary data.</text>
</comment>
<proteinExistence type="predicted"/>
<dbReference type="Gene3D" id="3.40.50.1000">
    <property type="entry name" value="HAD superfamily/HAD-like"/>
    <property type="match status" value="1"/>
</dbReference>
<dbReference type="Gene3D" id="1.10.150.240">
    <property type="entry name" value="Putative phosphatase, domain 2"/>
    <property type="match status" value="1"/>
</dbReference>
<dbReference type="SUPFAM" id="SSF56784">
    <property type="entry name" value="HAD-like"/>
    <property type="match status" value="1"/>
</dbReference>
<sequence>MDNTRTLYADAVLFDMDGSLTDSISAVEAAWANSLKILVRILRKRAIDNLRKLRPALARANTEEMNNQVHSFEESILFYADATISMAQGLERTHTYITRTRDT</sequence>
<reference evidence="1 2" key="1">
    <citation type="submission" date="2024-05" db="EMBL/GenBank/DDBJ databases">
        <title>A draft genome resource for the thread blight pathogen Marasmius tenuissimus strain MS-2.</title>
        <authorList>
            <person name="Yulfo-Soto G.E."/>
            <person name="Baruah I.K."/>
            <person name="Amoako-Attah I."/>
            <person name="Bukari Y."/>
            <person name="Meinhardt L.W."/>
            <person name="Bailey B.A."/>
            <person name="Cohen S.P."/>
        </authorList>
    </citation>
    <scope>NUCLEOTIDE SEQUENCE [LARGE SCALE GENOMIC DNA]</scope>
    <source>
        <strain evidence="1 2">MS-2</strain>
    </source>
</reference>
<dbReference type="InterPro" id="IPR036412">
    <property type="entry name" value="HAD-like_sf"/>
</dbReference>